<name>A0ACB6RJD5_9PLEO</name>
<sequence length="226" mass="24708">MAIEKESTEAPPFFLRYEVAGCYQHDQGLDYPVQDRAQYRNHSSGRNALPSRLIDIHDRNGSAPRLVLTGDNSSFTEARRSEVRYVALSYCWGKPELLNRKLCHTTTSGTPASYPESSSASSLTQDDPGHGDFDQSSGITLSLGGQHLHRSGILASVYGGAFLTVAASWSSFMHSGIFTKRPGDDAASAVIDLGRLDDATIKGRLELVRLNICRVDSTREPLFSRG</sequence>
<keyword evidence="2" id="KW-1185">Reference proteome</keyword>
<reference evidence="1" key="1">
    <citation type="journal article" date="2020" name="Stud. Mycol.">
        <title>101 Dothideomycetes genomes: a test case for predicting lifestyles and emergence of pathogens.</title>
        <authorList>
            <person name="Haridas S."/>
            <person name="Albert R."/>
            <person name="Binder M."/>
            <person name="Bloem J."/>
            <person name="Labutti K."/>
            <person name="Salamov A."/>
            <person name="Andreopoulos B."/>
            <person name="Baker S."/>
            <person name="Barry K."/>
            <person name="Bills G."/>
            <person name="Bluhm B."/>
            <person name="Cannon C."/>
            <person name="Castanera R."/>
            <person name="Culley D."/>
            <person name="Daum C."/>
            <person name="Ezra D."/>
            <person name="Gonzalez J."/>
            <person name="Henrissat B."/>
            <person name="Kuo A."/>
            <person name="Liang C."/>
            <person name="Lipzen A."/>
            <person name="Lutzoni F."/>
            <person name="Magnuson J."/>
            <person name="Mondo S."/>
            <person name="Nolan M."/>
            <person name="Ohm R."/>
            <person name="Pangilinan J."/>
            <person name="Park H.-J."/>
            <person name="Ramirez L."/>
            <person name="Alfaro M."/>
            <person name="Sun H."/>
            <person name="Tritt A."/>
            <person name="Yoshinaga Y."/>
            <person name="Zwiers L.-H."/>
            <person name="Turgeon B."/>
            <person name="Goodwin S."/>
            <person name="Spatafora J."/>
            <person name="Crous P."/>
            <person name="Grigoriev I."/>
        </authorList>
    </citation>
    <scope>NUCLEOTIDE SEQUENCE</scope>
    <source>
        <strain evidence="1">CBS 525.71</strain>
    </source>
</reference>
<evidence type="ECO:0000313" key="2">
    <source>
        <dbReference type="Proteomes" id="UP000799754"/>
    </source>
</evidence>
<gene>
    <name evidence="1" type="ORF">BU25DRAFT_481074</name>
</gene>
<accession>A0ACB6RJD5</accession>
<protein>
    <submittedName>
        <fullName evidence="1">Uncharacterized protein</fullName>
    </submittedName>
</protein>
<organism evidence="1 2">
    <name type="scientific">Macroventuria anomochaeta</name>
    <dbReference type="NCBI Taxonomy" id="301207"/>
    <lineage>
        <taxon>Eukaryota</taxon>
        <taxon>Fungi</taxon>
        <taxon>Dikarya</taxon>
        <taxon>Ascomycota</taxon>
        <taxon>Pezizomycotina</taxon>
        <taxon>Dothideomycetes</taxon>
        <taxon>Pleosporomycetidae</taxon>
        <taxon>Pleosporales</taxon>
        <taxon>Pleosporineae</taxon>
        <taxon>Didymellaceae</taxon>
        <taxon>Macroventuria</taxon>
    </lineage>
</organism>
<comment type="caution">
    <text evidence="1">The sequence shown here is derived from an EMBL/GenBank/DDBJ whole genome shotgun (WGS) entry which is preliminary data.</text>
</comment>
<dbReference type="Proteomes" id="UP000799754">
    <property type="component" value="Unassembled WGS sequence"/>
</dbReference>
<dbReference type="EMBL" id="MU006748">
    <property type="protein sequence ID" value="KAF2622020.1"/>
    <property type="molecule type" value="Genomic_DNA"/>
</dbReference>
<proteinExistence type="predicted"/>
<evidence type="ECO:0000313" key="1">
    <source>
        <dbReference type="EMBL" id="KAF2622020.1"/>
    </source>
</evidence>